<dbReference type="Gene3D" id="1.10.579.10">
    <property type="entry name" value="DNA Cyclobutane Dipyrimidine Photolyase, subunit A, domain 3"/>
    <property type="match status" value="1"/>
</dbReference>
<dbReference type="InterPro" id="IPR002081">
    <property type="entry name" value="Cryptochrome/DNA_photolyase_1"/>
</dbReference>
<evidence type="ECO:0000313" key="17">
    <source>
        <dbReference type="Proteomes" id="UP000265509"/>
    </source>
</evidence>
<dbReference type="InterPro" id="IPR036155">
    <property type="entry name" value="Crypto/Photolyase_N_sf"/>
</dbReference>
<dbReference type="SUPFAM" id="SSF52425">
    <property type="entry name" value="Cryptochrome/photolyase, N-terminal domain"/>
    <property type="match status" value="1"/>
</dbReference>
<comment type="catalytic activity">
    <reaction evidence="9">
        <text>cyclobutadipyrimidine (in DNA) = 2 pyrimidine residues (in DNA).</text>
        <dbReference type="EC" id="4.1.99.3"/>
    </reaction>
</comment>
<protein>
    <recommendedName>
        <fullName evidence="4">Deoxyribodipyrimidine photo-lyase</fullName>
        <ecNumber evidence="3">4.1.99.3</ecNumber>
    </recommendedName>
    <alternativeName>
        <fullName evidence="8">DNA photolyase</fullName>
    </alternativeName>
    <alternativeName>
        <fullName evidence="11">Photoreactivating enzyme</fullName>
    </alternativeName>
</protein>
<comment type="cofactor">
    <cofactor evidence="12">
        <name>FAD</name>
        <dbReference type="ChEBI" id="CHEBI:57692"/>
    </cofactor>
    <text evidence="12">Binds 1 FAD per subunit.</text>
</comment>
<evidence type="ECO:0000313" key="16">
    <source>
        <dbReference type="EMBL" id="RLQ22437.1"/>
    </source>
</evidence>
<feature type="binding site" evidence="12">
    <location>
        <position position="276"/>
    </location>
    <ligand>
        <name>FAD</name>
        <dbReference type="ChEBI" id="CHEBI:57692"/>
    </ligand>
</feature>
<dbReference type="SUPFAM" id="SSF48173">
    <property type="entry name" value="Cryptochrome/photolyase FAD-binding domain"/>
    <property type="match status" value="1"/>
</dbReference>
<dbReference type="GO" id="GO:0003677">
    <property type="term" value="F:DNA binding"/>
    <property type="evidence" value="ECO:0007669"/>
    <property type="project" value="TreeGrafter"/>
</dbReference>
<feature type="binding site" evidence="12">
    <location>
        <begin position="241"/>
        <end position="245"/>
    </location>
    <ligand>
        <name>FAD</name>
        <dbReference type="ChEBI" id="CHEBI:57692"/>
    </ligand>
</feature>
<dbReference type="GO" id="GO:0009416">
    <property type="term" value="P:response to light stimulus"/>
    <property type="evidence" value="ECO:0007669"/>
    <property type="project" value="TreeGrafter"/>
</dbReference>
<dbReference type="Gene3D" id="3.40.50.620">
    <property type="entry name" value="HUPs"/>
    <property type="match status" value="1"/>
</dbReference>
<comment type="function">
    <text evidence="10">Involved in repair of UV radiation-induced DNA damage. Catalyzes the light-dependent monomerization (300-600 nm) of cyclobutyl pyrimidine dimers (in cis-syn configuration), which are formed between adjacent bases on the same DNA strand upon exposure to ultraviolet radiation.</text>
</comment>
<dbReference type="Pfam" id="PF03441">
    <property type="entry name" value="FAD_binding_7"/>
    <property type="match status" value="1"/>
</dbReference>
<name>A0A3L7DXW5_9GAMM</name>
<dbReference type="InterPro" id="IPR036134">
    <property type="entry name" value="Crypto/Photolyase_FAD-like_sf"/>
</dbReference>
<comment type="similarity">
    <text evidence="2">Belongs to the DNA photolyase class-1 family.</text>
</comment>
<dbReference type="AlphaFoldDB" id="A0A3L7DXW5"/>
<feature type="binding site" evidence="12">
    <location>
        <position position="229"/>
    </location>
    <ligand>
        <name>FAD</name>
        <dbReference type="ChEBI" id="CHEBI:57692"/>
    </ligand>
</feature>
<evidence type="ECO:0000256" key="14">
    <source>
        <dbReference type="RuleBase" id="RU004182"/>
    </source>
</evidence>
<feature type="site" description="Electron transfer via tryptophanyl radical" evidence="13">
    <location>
        <position position="363"/>
    </location>
</feature>
<dbReference type="Proteomes" id="UP000265509">
    <property type="component" value="Unassembled WGS sequence"/>
</dbReference>
<dbReference type="RefSeq" id="WP_117953578.1">
    <property type="nucleotide sequence ID" value="NZ_QRAN01000006.1"/>
</dbReference>
<comment type="similarity">
    <text evidence="14">Belongs to the DNA photolyase family.</text>
</comment>
<comment type="cofactor">
    <cofactor evidence="1">
        <name>(6R)-5,10-methylene-5,6,7,8-tetrahydrofolate</name>
        <dbReference type="ChEBI" id="CHEBI:15636"/>
    </cofactor>
</comment>
<dbReference type="InterPro" id="IPR005101">
    <property type="entry name" value="Cryptochr/Photolyase_FAD-bd"/>
</dbReference>
<comment type="caution">
    <text evidence="16">The sequence shown here is derived from an EMBL/GenBank/DDBJ whole genome shotgun (WGS) entry which is preliminary data.</text>
</comment>
<dbReference type="GO" id="GO:0000719">
    <property type="term" value="P:photoreactive repair"/>
    <property type="evidence" value="ECO:0007669"/>
    <property type="project" value="UniProtKB-ARBA"/>
</dbReference>
<evidence type="ECO:0000256" key="12">
    <source>
        <dbReference type="PIRSR" id="PIRSR602081-1"/>
    </source>
</evidence>
<dbReference type="PANTHER" id="PTHR11455">
    <property type="entry name" value="CRYPTOCHROME"/>
    <property type="match status" value="1"/>
</dbReference>
<evidence type="ECO:0000259" key="15">
    <source>
        <dbReference type="PROSITE" id="PS51645"/>
    </source>
</evidence>
<dbReference type="PROSITE" id="PS00394">
    <property type="entry name" value="DNA_PHOTOLYASES_1_1"/>
    <property type="match status" value="1"/>
</dbReference>
<accession>A0A3L7DXW5</accession>
<evidence type="ECO:0000256" key="4">
    <source>
        <dbReference type="ARBA" id="ARBA00014046"/>
    </source>
</evidence>
<dbReference type="GO" id="GO:0071949">
    <property type="term" value="F:FAD binding"/>
    <property type="evidence" value="ECO:0007669"/>
    <property type="project" value="TreeGrafter"/>
</dbReference>
<evidence type="ECO:0000256" key="5">
    <source>
        <dbReference type="ARBA" id="ARBA00022630"/>
    </source>
</evidence>
<dbReference type="Pfam" id="PF00875">
    <property type="entry name" value="DNA_photolyase"/>
    <property type="match status" value="1"/>
</dbReference>
<sequence length="484" mass="54540">MSSTDPVIYWFRQDLRLSDLPALKAAAASGHPVIPCYVLDDDTAGDWAPGGASRWWLHHSLVSLAAQIRDKGGRLLVRKGASRELLTELVQETGARAVYCSEAYEPWNRQLERELAADLEQLEVPLHRHEGSLLFHPDAIRNKSGQPFKVFTPYWRHCRQLGIPAPGSRQQLARGRFKNHRLKGVKAEDWGLLPVSPNWAEGWLDHWTPGTDGATAALRRFTGNGLEGYGKARDFPALRGSSRLSPHLHWGELSPRQACAAILAAAAAGDSDRQKFIAEIGWREFNHHLLFHYPHIPERPFKPRFEQLPWGDSRSRLRRWQQGQTGYPIVDAGMRELWHTGFMHNRVRMVCASFLTKHLLLPWQWGARWFWDTLVDADLANNSCGWQWVAGCGADAAPYFRIFNPVLQGQRFDADGAYIRRWVPELADLPDKHLHAPWEAPDAAMEAAGISLGDHYPQPMVDHKEARAAALDAYDVLPSGDASG</sequence>
<dbReference type="InterPro" id="IPR018394">
    <property type="entry name" value="DNA_photolyase_1_CS_C"/>
</dbReference>
<keyword evidence="17" id="KW-1185">Reference proteome</keyword>
<feature type="binding site" evidence="12">
    <location>
        <begin position="376"/>
        <end position="378"/>
    </location>
    <ligand>
        <name>FAD</name>
        <dbReference type="ChEBI" id="CHEBI:57692"/>
    </ligand>
</feature>
<keyword evidence="16" id="KW-0456">Lyase</keyword>
<proteinExistence type="inferred from homology"/>
<evidence type="ECO:0000256" key="8">
    <source>
        <dbReference type="ARBA" id="ARBA00031671"/>
    </source>
</evidence>
<dbReference type="EMBL" id="QRAN01000006">
    <property type="protein sequence ID" value="RLQ22437.1"/>
    <property type="molecule type" value="Genomic_DNA"/>
</dbReference>
<evidence type="ECO:0000256" key="10">
    <source>
        <dbReference type="ARBA" id="ARBA00059220"/>
    </source>
</evidence>
<dbReference type="EC" id="4.1.99.3" evidence="3"/>
<evidence type="ECO:0000256" key="3">
    <source>
        <dbReference type="ARBA" id="ARBA00013149"/>
    </source>
</evidence>
<feature type="domain" description="Photolyase/cryptochrome alpha/beta" evidence="15">
    <location>
        <begin position="5"/>
        <end position="134"/>
    </location>
</feature>
<keyword evidence="7 14" id="KW-0157">Chromophore</keyword>
<reference evidence="16 17" key="1">
    <citation type="submission" date="2018-07" db="EMBL/GenBank/DDBJ databases">
        <title>Halioglobus sp. genome submission.</title>
        <authorList>
            <person name="Ye M.-Q."/>
            <person name="Du Z.-J."/>
        </authorList>
    </citation>
    <scope>NUCLEOTIDE SEQUENCE [LARGE SCALE GENOMIC DNA]</scope>
    <source>
        <strain evidence="16 17">U0301</strain>
    </source>
</reference>
<organism evidence="16 17">
    <name type="scientific">Seongchinamella sediminis</name>
    <dbReference type="NCBI Taxonomy" id="2283635"/>
    <lineage>
        <taxon>Bacteria</taxon>
        <taxon>Pseudomonadati</taxon>
        <taxon>Pseudomonadota</taxon>
        <taxon>Gammaproteobacteria</taxon>
        <taxon>Cellvibrionales</taxon>
        <taxon>Halieaceae</taxon>
        <taxon>Seongchinamella</taxon>
    </lineage>
</organism>
<dbReference type="InterPro" id="IPR014729">
    <property type="entry name" value="Rossmann-like_a/b/a_fold"/>
</dbReference>
<evidence type="ECO:0000256" key="9">
    <source>
        <dbReference type="ARBA" id="ARBA00033999"/>
    </source>
</evidence>
<dbReference type="PANTHER" id="PTHR11455:SF9">
    <property type="entry name" value="CRYPTOCHROME CIRCADIAN CLOCK 5 ISOFORM X1"/>
    <property type="match status" value="1"/>
</dbReference>
<dbReference type="PROSITE" id="PS51645">
    <property type="entry name" value="PHR_CRY_ALPHA_BETA"/>
    <property type="match status" value="1"/>
</dbReference>
<dbReference type="Gene3D" id="1.25.40.80">
    <property type="match status" value="1"/>
</dbReference>
<evidence type="ECO:0000256" key="2">
    <source>
        <dbReference type="ARBA" id="ARBA00005862"/>
    </source>
</evidence>
<dbReference type="InterPro" id="IPR006050">
    <property type="entry name" value="DNA_photolyase_N"/>
</dbReference>
<dbReference type="PROSITE" id="PS00691">
    <property type="entry name" value="DNA_PHOTOLYASES_1_2"/>
    <property type="match status" value="1"/>
</dbReference>
<dbReference type="GO" id="GO:0003904">
    <property type="term" value="F:deoxyribodipyrimidine photo-lyase activity"/>
    <property type="evidence" value="ECO:0007669"/>
    <property type="project" value="UniProtKB-EC"/>
</dbReference>
<keyword evidence="5 12" id="KW-0285">Flavoprotein</keyword>
<evidence type="ECO:0000256" key="13">
    <source>
        <dbReference type="PIRSR" id="PIRSR602081-2"/>
    </source>
</evidence>
<keyword evidence="6 12" id="KW-0274">FAD</keyword>
<evidence type="ECO:0000256" key="1">
    <source>
        <dbReference type="ARBA" id="ARBA00001932"/>
    </source>
</evidence>
<feature type="site" description="Electron transfer via tryptophanyl radical" evidence="13">
    <location>
        <position position="310"/>
    </location>
</feature>
<gene>
    <name evidence="16" type="ORF">DWB85_07405</name>
</gene>
<evidence type="ECO:0000256" key="11">
    <source>
        <dbReference type="ARBA" id="ARBA00083107"/>
    </source>
</evidence>
<evidence type="ECO:0000256" key="7">
    <source>
        <dbReference type="ARBA" id="ARBA00022991"/>
    </source>
</evidence>
<evidence type="ECO:0000256" key="6">
    <source>
        <dbReference type="ARBA" id="ARBA00022827"/>
    </source>
</evidence>
<dbReference type="OrthoDB" id="9772484at2"/>
<feature type="site" description="Electron transfer via tryptophanyl radical" evidence="13">
    <location>
        <position position="386"/>
    </location>
</feature>
<dbReference type="PRINTS" id="PR00147">
    <property type="entry name" value="DNAPHOTLYASE"/>
</dbReference>
<dbReference type="FunFam" id="1.10.579.10:FF:000003">
    <property type="entry name" value="Deoxyribodipyrimidine photo-lyase"/>
    <property type="match status" value="1"/>
</dbReference>